<dbReference type="Gene3D" id="1.50.10.20">
    <property type="match status" value="1"/>
</dbReference>
<gene>
    <name evidence="1" type="ORF">S06H3_59948</name>
</gene>
<name>X1QQZ2_9ZZZZ</name>
<reference evidence="1" key="1">
    <citation type="journal article" date="2014" name="Front. Microbiol.">
        <title>High frequency of phylogenetically diverse reductive dehalogenase-homologous genes in deep subseafloor sedimentary metagenomes.</title>
        <authorList>
            <person name="Kawai M."/>
            <person name="Futagami T."/>
            <person name="Toyoda A."/>
            <person name="Takaki Y."/>
            <person name="Nishi S."/>
            <person name="Hori S."/>
            <person name="Arai W."/>
            <person name="Tsubouchi T."/>
            <person name="Morono Y."/>
            <person name="Uchiyama I."/>
            <person name="Ito T."/>
            <person name="Fujiyama A."/>
            <person name="Inagaki F."/>
            <person name="Takami H."/>
        </authorList>
    </citation>
    <scope>NUCLEOTIDE SEQUENCE</scope>
    <source>
        <strain evidence="1">Expedition CK06-06</strain>
    </source>
</reference>
<organism evidence="1">
    <name type="scientific">marine sediment metagenome</name>
    <dbReference type="NCBI Taxonomy" id="412755"/>
    <lineage>
        <taxon>unclassified sequences</taxon>
        <taxon>metagenomes</taxon>
        <taxon>ecological metagenomes</taxon>
    </lineage>
</organism>
<evidence type="ECO:0000313" key="1">
    <source>
        <dbReference type="EMBL" id="GAI53380.1"/>
    </source>
</evidence>
<protein>
    <submittedName>
        <fullName evidence="1">Uncharacterized protein</fullName>
    </submittedName>
</protein>
<sequence length="179" mass="20875">MRSKQTKKFKFKKLINSGESTTLRHHKVTLEFTANPAWYAVQALPYLMEFPYECTEQVFSRYYANSIASFIANSNPKIKRVFDSWKNIPDSKALLSNLEKNQELKSVLLEETPWVLDAQDESERKRRVGLLFDLNHMANNLKTALHKLEKMQTPNGGWTWFKGMPDDRYITQHIITGFG</sequence>
<feature type="non-terminal residue" evidence="1">
    <location>
        <position position="179"/>
    </location>
</feature>
<dbReference type="EMBL" id="BARV01039035">
    <property type="protein sequence ID" value="GAI53380.1"/>
    <property type="molecule type" value="Genomic_DNA"/>
</dbReference>
<comment type="caution">
    <text evidence="1">The sequence shown here is derived from an EMBL/GenBank/DDBJ whole genome shotgun (WGS) entry which is preliminary data.</text>
</comment>
<proteinExistence type="predicted"/>
<accession>X1QQZ2</accession>
<dbReference type="AlphaFoldDB" id="X1QQZ2"/>